<feature type="region of interest" description="Disordered" evidence="1">
    <location>
        <begin position="100"/>
        <end position="153"/>
    </location>
</feature>
<gene>
    <name evidence="3" type="ORF">TT172_LOCUS9917</name>
</gene>
<dbReference type="AlphaFoldDB" id="A0A3S4F8A2"/>
<feature type="compositionally biased region" description="Basic and acidic residues" evidence="1">
    <location>
        <begin position="54"/>
        <end position="67"/>
    </location>
</feature>
<feature type="region of interest" description="Disordered" evidence="1">
    <location>
        <begin position="51"/>
        <end position="79"/>
    </location>
</feature>
<reference evidence="3 4" key="1">
    <citation type="submission" date="2018-04" db="EMBL/GenBank/DDBJ databases">
        <authorList>
            <person name="Huttner S."/>
            <person name="Dainat J."/>
        </authorList>
    </citation>
    <scope>NUCLEOTIDE SEQUENCE [LARGE SCALE GENOMIC DNA]</scope>
</reference>
<evidence type="ECO:0000256" key="1">
    <source>
        <dbReference type="SAM" id="MobiDB-lite"/>
    </source>
</evidence>
<proteinExistence type="predicted"/>
<protein>
    <submittedName>
        <fullName evidence="3">8c35f1ea-50d8-4263-8cc3-5a53b4da314f</fullName>
    </submittedName>
</protein>
<evidence type="ECO:0000256" key="2">
    <source>
        <dbReference type="SAM" id="SignalP"/>
    </source>
</evidence>
<organism evidence="3 4">
    <name type="scientific">Thermothielavioides terrestris</name>
    <dbReference type="NCBI Taxonomy" id="2587410"/>
    <lineage>
        <taxon>Eukaryota</taxon>
        <taxon>Fungi</taxon>
        <taxon>Dikarya</taxon>
        <taxon>Ascomycota</taxon>
        <taxon>Pezizomycotina</taxon>
        <taxon>Sordariomycetes</taxon>
        <taxon>Sordariomycetidae</taxon>
        <taxon>Sordariales</taxon>
        <taxon>Chaetomiaceae</taxon>
        <taxon>Thermothielavioides</taxon>
    </lineage>
</organism>
<name>A0A3S4F8A2_9PEZI</name>
<feature type="compositionally biased region" description="Low complexity" evidence="1">
    <location>
        <begin position="120"/>
        <end position="142"/>
    </location>
</feature>
<dbReference type="EMBL" id="OUUZ01000019">
    <property type="protein sequence ID" value="SPQ27498.1"/>
    <property type="molecule type" value="Genomic_DNA"/>
</dbReference>
<sequence length="214" mass="21835">MKASPVSWLIPALLGSQAAASTLDQVRIAVLGDKLSGGESAVLSGKAITYPQRIRPDEEPQRRDGVPRESAGTSNPITIDLNTPSLILFQNQTKNALYIPPPPSDILKGPSSSPIIVHETASAPPNQSQQQQQDPPTQQTAAHSPLDHDPGPAAAAAAAAEAEAEAEAASATISRANVAGAGSNSSNSPAPANRAIAGMGAGLLGVMVIFTVFL</sequence>
<dbReference type="Proteomes" id="UP000289323">
    <property type="component" value="Unassembled WGS sequence"/>
</dbReference>
<accession>A0A3S4F8A2</accession>
<feature type="chain" id="PRO_5018735554" evidence="2">
    <location>
        <begin position="21"/>
        <end position="214"/>
    </location>
</feature>
<feature type="signal peptide" evidence="2">
    <location>
        <begin position="1"/>
        <end position="20"/>
    </location>
</feature>
<evidence type="ECO:0000313" key="4">
    <source>
        <dbReference type="Proteomes" id="UP000289323"/>
    </source>
</evidence>
<keyword evidence="2" id="KW-0732">Signal</keyword>
<evidence type="ECO:0000313" key="3">
    <source>
        <dbReference type="EMBL" id="SPQ27498.1"/>
    </source>
</evidence>